<feature type="domain" description="GGDEF" evidence="4">
    <location>
        <begin position="162"/>
        <end position="309"/>
    </location>
</feature>
<feature type="domain" description="PAC" evidence="2">
    <location>
        <begin position="76"/>
        <end position="130"/>
    </location>
</feature>
<dbReference type="SUPFAM" id="SSF141868">
    <property type="entry name" value="EAL domain-like"/>
    <property type="match status" value="1"/>
</dbReference>
<dbReference type="InterPro" id="IPR043128">
    <property type="entry name" value="Rev_trsase/Diguanyl_cyclase"/>
</dbReference>
<evidence type="ECO:0000259" key="1">
    <source>
        <dbReference type="PROSITE" id="PS50112"/>
    </source>
</evidence>
<dbReference type="Pfam" id="PF00990">
    <property type="entry name" value="GGDEF"/>
    <property type="match status" value="1"/>
</dbReference>
<dbReference type="SUPFAM" id="SSF55073">
    <property type="entry name" value="Nucleotide cyclase"/>
    <property type="match status" value="1"/>
</dbReference>
<evidence type="ECO:0000259" key="2">
    <source>
        <dbReference type="PROSITE" id="PS50113"/>
    </source>
</evidence>
<evidence type="ECO:0000259" key="4">
    <source>
        <dbReference type="PROSITE" id="PS50887"/>
    </source>
</evidence>
<dbReference type="SMART" id="SM00052">
    <property type="entry name" value="EAL"/>
    <property type="match status" value="1"/>
</dbReference>
<feature type="domain" description="PAS" evidence="1">
    <location>
        <begin position="5"/>
        <end position="51"/>
    </location>
</feature>
<dbReference type="CDD" id="cd01948">
    <property type="entry name" value="EAL"/>
    <property type="match status" value="1"/>
</dbReference>
<sequence length="571" mass="63748">MQHLEAALLMAIIEKVPQAVVVTDRQQTITYVNSAYERLTGISKAKAVGNTPRINQSGHHDAAFYKRLQAELDKTGQWEGDVWDYLSSGSSYLKHLNIEAVTDSKGEVSHYFAIFSELSALHRSEAELERLTHYDPLTELPNRILFRNRLGHEFNISSRHKTRTGLVLLNVDRFKLINDAFGFAAGDQLLIDVAKRLQTGIRRTDLLARQESRQERDADLLSRMGGNDFSFILSELRKPDDASIVAERLISCLEEPFIIQGEEVYVSASLGLAIYPDNAQTEDDLLRCAETALNLVKEEGKGGYRFFAEDLNISSAHRVRLEAKMRKALQHDSFVLYYQPKQDLKKGKICGMEALIRWPTDEGMVLPGEFIPLAEDTGMINPLGRWILFTALSDTVKASQAIGYPLQVAVNLSMRQFQRPGLSELVAEAIAFSGIEPSQVELEITESMVMDKVDEAIVTMQGLRDLGVQLAIDDFGTGYSSMAYLRNFPVNTLKIDQNFVQDLSTQESNTSIIDAVIGLGCGLGMQVVAEGVETKIQWDYLAKAGCHLGQGYYISHPLALDAFIEWVKTSD</sequence>
<dbReference type="InterPro" id="IPR013767">
    <property type="entry name" value="PAS_fold"/>
</dbReference>
<dbReference type="InterPro" id="IPR000160">
    <property type="entry name" value="GGDEF_dom"/>
</dbReference>
<dbReference type="PROSITE" id="PS50887">
    <property type="entry name" value="GGDEF"/>
    <property type="match status" value="1"/>
</dbReference>
<dbReference type="NCBIfam" id="TIGR00229">
    <property type="entry name" value="sensory_box"/>
    <property type="match status" value="1"/>
</dbReference>
<proteinExistence type="predicted"/>
<dbReference type="SUPFAM" id="SSF55785">
    <property type="entry name" value="PYP-like sensor domain (PAS domain)"/>
    <property type="match status" value="1"/>
</dbReference>
<dbReference type="Gene3D" id="3.30.70.270">
    <property type="match status" value="1"/>
</dbReference>
<dbReference type="SMART" id="SM00267">
    <property type="entry name" value="GGDEF"/>
    <property type="match status" value="1"/>
</dbReference>
<reference evidence="6" key="1">
    <citation type="journal article" date="2019" name="Int. J. Syst. Evol. Microbiol.">
        <title>The Global Catalogue of Microorganisms (GCM) 10K type strain sequencing project: providing services to taxonomists for standard genome sequencing and annotation.</title>
        <authorList>
            <consortium name="The Broad Institute Genomics Platform"/>
            <consortium name="The Broad Institute Genome Sequencing Center for Infectious Disease"/>
            <person name="Wu L."/>
            <person name="Ma J."/>
        </authorList>
    </citation>
    <scope>NUCLEOTIDE SEQUENCE [LARGE SCALE GENOMIC DNA]</scope>
    <source>
        <strain evidence="6">NBRC 100033</strain>
    </source>
</reference>
<organism evidence="5 6">
    <name type="scientific">Marinospirillum insulare</name>
    <dbReference type="NCBI Taxonomy" id="217169"/>
    <lineage>
        <taxon>Bacteria</taxon>
        <taxon>Pseudomonadati</taxon>
        <taxon>Pseudomonadota</taxon>
        <taxon>Gammaproteobacteria</taxon>
        <taxon>Oceanospirillales</taxon>
        <taxon>Oceanospirillaceae</taxon>
        <taxon>Marinospirillum</taxon>
    </lineage>
</organism>
<dbReference type="Proteomes" id="UP001156682">
    <property type="component" value="Unassembled WGS sequence"/>
</dbReference>
<feature type="domain" description="EAL" evidence="3">
    <location>
        <begin position="318"/>
        <end position="571"/>
    </location>
</feature>
<dbReference type="EMBL" id="BSOR01000027">
    <property type="protein sequence ID" value="GLR64153.1"/>
    <property type="molecule type" value="Genomic_DNA"/>
</dbReference>
<dbReference type="Pfam" id="PF00563">
    <property type="entry name" value="EAL"/>
    <property type="match status" value="1"/>
</dbReference>
<dbReference type="PANTHER" id="PTHR44757:SF2">
    <property type="entry name" value="BIOFILM ARCHITECTURE MAINTENANCE PROTEIN MBAA"/>
    <property type="match status" value="1"/>
</dbReference>
<evidence type="ECO:0000313" key="6">
    <source>
        <dbReference type="Proteomes" id="UP001156682"/>
    </source>
</evidence>
<evidence type="ECO:0008006" key="7">
    <source>
        <dbReference type="Google" id="ProtNLM"/>
    </source>
</evidence>
<dbReference type="InterPro" id="IPR000700">
    <property type="entry name" value="PAS-assoc_C"/>
</dbReference>
<evidence type="ECO:0000259" key="3">
    <source>
        <dbReference type="PROSITE" id="PS50883"/>
    </source>
</evidence>
<dbReference type="Gene3D" id="3.20.20.450">
    <property type="entry name" value="EAL domain"/>
    <property type="match status" value="1"/>
</dbReference>
<dbReference type="PANTHER" id="PTHR44757">
    <property type="entry name" value="DIGUANYLATE CYCLASE DGCP"/>
    <property type="match status" value="1"/>
</dbReference>
<dbReference type="RefSeq" id="WP_051610515.1">
    <property type="nucleotide sequence ID" value="NZ_BSOR01000027.1"/>
</dbReference>
<comment type="caution">
    <text evidence="5">The sequence shown here is derived from an EMBL/GenBank/DDBJ whole genome shotgun (WGS) entry which is preliminary data.</text>
</comment>
<dbReference type="Pfam" id="PF00989">
    <property type="entry name" value="PAS"/>
    <property type="match status" value="1"/>
</dbReference>
<dbReference type="CDD" id="cd00130">
    <property type="entry name" value="PAS"/>
    <property type="match status" value="1"/>
</dbReference>
<dbReference type="PROSITE" id="PS50883">
    <property type="entry name" value="EAL"/>
    <property type="match status" value="1"/>
</dbReference>
<dbReference type="CDD" id="cd01949">
    <property type="entry name" value="GGDEF"/>
    <property type="match status" value="1"/>
</dbReference>
<evidence type="ECO:0000313" key="5">
    <source>
        <dbReference type="EMBL" id="GLR64153.1"/>
    </source>
</evidence>
<dbReference type="InterPro" id="IPR052155">
    <property type="entry name" value="Biofilm_reg_signaling"/>
</dbReference>
<dbReference type="InterPro" id="IPR001633">
    <property type="entry name" value="EAL_dom"/>
</dbReference>
<dbReference type="PROSITE" id="PS50112">
    <property type="entry name" value="PAS"/>
    <property type="match status" value="1"/>
</dbReference>
<name>A0ABQ5ZYJ8_9GAMM</name>
<keyword evidence="6" id="KW-1185">Reference proteome</keyword>
<dbReference type="InterPro" id="IPR029787">
    <property type="entry name" value="Nucleotide_cyclase"/>
</dbReference>
<dbReference type="InterPro" id="IPR035919">
    <property type="entry name" value="EAL_sf"/>
</dbReference>
<dbReference type="InterPro" id="IPR035965">
    <property type="entry name" value="PAS-like_dom_sf"/>
</dbReference>
<protein>
    <recommendedName>
        <fullName evidence="7">PAS domain S-box-containing protein/diguanylate cyclase (GGDEF) domain-containing protein</fullName>
    </recommendedName>
</protein>
<dbReference type="SMART" id="SM00091">
    <property type="entry name" value="PAS"/>
    <property type="match status" value="1"/>
</dbReference>
<dbReference type="InterPro" id="IPR000014">
    <property type="entry name" value="PAS"/>
</dbReference>
<accession>A0ABQ5ZYJ8</accession>
<dbReference type="PROSITE" id="PS50113">
    <property type="entry name" value="PAC"/>
    <property type="match status" value="1"/>
</dbReference>
<dbReference type="NCBIfam" id="TIGR00254">
    <property type="entry name" value="GGDEF"/>
    <property type="match status" value="2"/>
</dbReference>
<dbReference type="Gene3D" id="3.30.450.20">
    <property type="entry name" value="PAS domain"/>
    <property type="match status" value="1"/>
</dbReference>
<gene>
    <name evidence="5" type="ORF">GCM10007878_15910</name>
</gene>